<dbReference type="Proteomes" id="UP000006339">
    <property type="component" value="Unassembled WGS sequence"/>
</dbReference>
<evidence type="ECO:0000313" key="1">
    <source>
        <dbReference type="EMBL" id="EKO51740.1"/>
    </source>
</evidence>
<dbReference type="AlphaFoldDB" id="A0A828XWB6"/>
<gene>
    <name evidence="1" type="ORF">LEP1GSC131_1451</name>
</gene>
<accession>A0A828XWB6</accession>
<reference evidence="1" key="1">
    <citation type="submission" date="2012-10" db="EMBL/GenBank/DDBJ databases">
        <authorList>
            <person name="Harkins D.M."/>
            <person name="Durkin A.S."/>
            <person name="Brinkac L.M."/>
            <person name="Selengut J.D."/>
            <person name="Sanka R."/>
            <person name="DePew J."/>
            <person name="Purushe J."/>
            <person name="Picardeau M."/>
            <person name="Werts C."/>
            <person name="Goarant C."/>
            <person name="Vinetz J.M."/>
            <person name="Sutton G.G."/>
            <person name="Nelson W.C."/>
            <person name="Fouts D.E."/>
        </authorList>
    </citation>
    <scope>NUCLEOTIDE SEQUENCE [LARGE SCALE GENOMIC DNA]</scope>
    <source>
        <strain evidence="1">200802841</strain>
    </source>
</reference>
<proteinExistence type="predicted"/>
<evidence type="ECO:0000313" key="2">
    <source>
        <dbReference type="Proteomes" id="UP000006339"/>
    </source>
</evidence>
<dbReference type="EMBL" id="AKWH02000032">
    <property type="protein sequence ID" value="EKO51740.1"/>
    <property type="molecule type" value="Genomic_DNA"/>
</dbReference>
<name>A0A828XWB6_9LEPT</name>
<protein>
    <submittedName>
        <fullName evidence="1">Uncharacterized protein</fullName>
    </submittedName>
</protein>
<sequence length="57" mass="6785">MPGPFYNLFLIKIPKLIQKHRTSLKLRFTVKIVSFLTYFVSLAKRNLPKQVLDFFEV</sequence>
<keyword evidence="2" id="KW-1185">Reference proteome</keyword>
<organism evidence="1 2">
    <name type="scientific">Leptospira kirschneri str. 200802841</name>
    <dbReference type="NCBI Taxonomy" id="1193047"/>
    <lineage>
        <taxon>Bacteria</taxon>
        <taxon>Pseudomonadati</taxon>
        <taxon>Spirochaetota</taxon>
        <taxon>Spirochaetia</taxon>
        <taxon>Leptospirales</taxon>
        <taxon>Leptospiraceae</taxon>
        <taxon>Leptospira</taxon>
    </lineage>
</organism>
<comment type="caution">
    <text evidence="1">The sequence shown here is derived from an EMBL/GenBank/DDBJ whole genome shotgun (WGS) entry which is preliminary data.</text>
</comment>